<protein>
    <recommendedName>
        <fullName evidence="10">Protein kinase domain-containing protein</fullName>
    </recommendedName>
</protein>
<dbReference type="AlphaFoldDB" id="W6MHV0"/>
<evidence type="ECO:0000259" key="10">
    <source>
        <dbReference type="PROSITE" id="PS50011"/>
    </source>
</evidence>
<evidence type="ECO:0000256" key="7">
    <source>
        <dbReference type="PROSITE-ProRule" id="PRU10141"/>
    </source>
</evidence>
<dbReference type="PANTHER" id="PTHR24058:SF22">
    <property type="entry name" value="DUAL SPECIFICITY TYROSINE-PHOSPHORYLATION-REGULATED KINASE 4"/>
    <property type="match status" value="1"/>
</dbReference>
<dbReference type="Pfam" id="PF00069">
    <property type="entry name" value="Pkinase"/>
    <property type="match status" value="1"/>
</dbReference>
<dbReference type="GO" id="GO:0030447">
    <property type="term" value="P:filamentous growth"/>
    <property type="evidence" value="ECO:0007669"/>
    <property type="project" value="UniProtKB-ARBA"/>
</dbReference>
<evidence type="ECO:0000313" key="12">
    <source>
        <dbReference type="Proteomes" id="UP000019384"/>
    </source>
</evidence>
<evidence type="ECO:0000256" key="2">
    <source>
        <dbReference type="ARBA" id="ARBA00022527"/>
    </source>
</evidence>
<dbReference type="GO" id="GO:0004674">
    <property type="term" value="F:protein serine/threonine kinase activity"/>
    <property type="evidence" value="ECO:0007669"/>
    <property type="project" value="UniProtKB-KW"/>
</dbReference>
<comment type="similarity">
    <text evidence="1">Belongs to the protein kinase superfamily. CMGC Ser/Thr protein kinase family. MNB/DYRK subfamily.</text>
</comment>
<evidence type="ECO:0000256" key="3">
    <source>
        <dbReference type="ARBA" id="ARBA00022679"/>
    </source>
</evidence>
<evidence type="ECO:0000256" key="4">
    <source>
        <dbReference type="ARBA" id="ARBA00022741"/>
    </source>
</evidence>
<evidence type="ECO:0000256" key="8">
    <source>
        <dbReference type="SAM" id="MobiDB-lite"/>
    </source>
</evidence>
<evidence type="ECO:0000256" key="5">
    <source>
        <dbReference type="ARBA" id="ARBA00022777"/>
    </source>
</evidence>
<dbReference type="PROSITE" id="PS00107">
    <property type="entry name" value="PROTEIN_KINASE_ATP"/>
    <property type="match status" value="1"/>
</dbReference>
<keyword evidence="2" id="KW-0723">Serine/threonine-protein kinase</keyword>
<accession>W6MHV0</accession>
<keyword evidence="9" id="KW-0732">Signal</keyword>
<keyword evidence="6 7" id="KW-0067">ATP-binding</keyword>
<feature type="compositionally biased region" description="Polar residues" evidence="8">
    <location>
        <begin position="119"/>
        <end position="141"/>
    </location>
</feature>
<dbReference type="InterPro" id="IPR000719">
    <property type="entry name" value="Prot_kinase_dom"/>
</dbReference>
<dbReference type="STRING" id="1382522.W6MHV0"/>
<dbReference type="OrthoDB" id="9332038at2759"/>
<gene>
    <name evidence="11" type="ORF">KUCA_T00001895001</name>
</gene>
<keyword evidence="12" id="KW-1185">Reference proteome</keyword>
<keyword evidence="3" id="KW-0808">Transferase</keyword>
<dbReference type="Gene3D" id="1.10.510.10">
    <property type="entry name" value="Transferase(Phosphotransferase) domain 1"/>
    <property type="match status" value="1"/>
</dbReference>
<dbReference type="InterPro" id="IPR008271">
    <property type="entry name" value="Ser/Thr_kinase_AS"/>
</dbReference>
<name>W6MHV0_9ASCO</name>
<dbReference type="SMART" id="SM00220">
    <property type="entry name" value="S_TKc"/>
    <property type="match status" value="1"/>
</dbReference>
<dbReference type="Proteomes" id="UP000019384">
    <property type="component" value="Unassembled WGS sequence"/>
</dbReference>
<evidence type="ECO:0000256" key="9">
    <source>
        <dbReference type="SAM" id="SignalP"/>
    </source>
</evidence>
<sequence length="773" mass="87089">MVNFWFDVILTLGGHVNYVSSEVNKQDRSELNEFNQTAGTSHARYPRNRRVFLDQNCKMQDPQDVTHLASRLGSLQMSELLERKDPEGSGLVSKRNDYDTPVKAKRMPYVSKIPKFSPTSCISAGSSSESPRSKEYQSGTPSKLPVMTKQAASANISDLRSQKCMSDISVANSLKKSGPTAGLSRMNSSKSSWSLKALGDNQMGSQIQRTPGRGKENIFEKLSSDAKSKRKPSYEVIKLRNPKVRVADRHAIQAQTIGSSTIPRSRTLQSLNSLTKETKTRIHSENTKPRPLTLKRKAPAHPHISKEPRIASVSEGSGNYKVQITSYTDLFQKLRNHRLTQESMRRFRKISDRKPEATQGIKPELLSSNKLPMYDLLTVHERGEILRKEQVYYVGRDKNIKVQDFNGGQFSKNFGFDDENKDYIIKPGDHLDYRYEIISKLGKGCFGSVISCADHKTGKLVAVKIIKNNMDWMLQSINEIKTLKQMTQADPNDQVPVLKILDSFQFRSHMCIVTDLLAVNLYQAIEASDFSGFSLPLVQKIGKDVIDALGFVHAQNIIHCDLKPENVMLIPYENDLQVRLIDFGSSCPKNQLSYSYLQSRFYRAPEVALGSRYSVKIDIWSFGAMLAELYTGLPLFPATNEFDLIAMFGEHLGPPPKALILKLREIMFRQGPIGVRDLGSGILDKTTLLWRGFNSDGSIDSALFREKMNRKFHLSSKTVESSLALLKTRNGRIGTNDKLFGPFVECLRGCFQWDPFKRVSATQLVANPFFTQV</sequence>
<reference evidence="11" key="2">
    <citation type="submission" date="2014-02" db="EMBL/GenBank/DDBJ databases">
        <title>Complete DNA sequence of /Kuraishia capsulata/ illustrates novel genomic features among budding yeasts (/Saccharomycotina/).</title>
        <authorList>
            <person name="Morales L."/>
            <person name="Noel B."/>
            <person name="Porcel B."/>
            <person name="Marcet-Houben M."/>
            <person name="Hullo M-F."/>
            <person name="Sacerdot C."/>
            <person name="Tekaia F."/>
            <person name="Leh-Louis V."/>
            <person name="Despons L."/>
            <person name="Khanna V."/>
            <person name="Aury J-M."/>
            <person name="Barbe V."/>
            <person name="Couloux A."/>
            <person name="Labadie K."/>
            <person name="Pelletier E."/>
            <person name="Souciet J-L."/>
            <person name="Boekhout T."/>
            <person name="Gabaldon T."/>
            <person name="Wincker P."/>
            <person name="Dujon B."/>
        </authorList>
    </citation>
    <scope>NUCLEOTIDE SEQUENCE</scope>
    <source>
        <strain evidence="11">CBS 1993</strain>
    </source>
</reference>
<evidence type="ECO:0000313" key="11">
    <source>
        <dbReference type="EMBL" id="CDK25924.1"/>
    </source>
</evidence>
<feature type="region of interest" description="Disordered" evidence="8">
    <location>
        <begin position="119"/>
        <end position="147"/>
    </location>
</feature>
<feature type="chain" id="PRO_5004878658" description="Protein kinase domain-containing protein" evidence="9">
    <location>
        <begin position="22"/>
        <end position="773"/>
    </location>
</feature>
<dbReference type="PANTHER" id="PTHR24058">
    <property type="entry name" value="DUAL SPECIFICITY PROTEIN KINASE"/>
    <property type="match status" value="1"/>
</dbReference>
<dbReference type="EMBL" id="HG793126">
    <property type="protein sequence ID" value="CDK25924.1"/>
    <property type="molecule type" value="Genomic_DNA"/>
</dbReference>
<dbReference type="PROSITE" id="PS00108">
    <property type="entry name" value="PROTEIN_KINASE_ST"/>
    <property type="match status" value="1"/>
</dbReference>
<feature type="binding site" evidence="7">
    <location>
        <position position="464"/>
    </location>
    <ligand>
        <name>ATP</name>
        <dbReference type="ChEBI" id="CHEBI:30616"/>
    </ligand>
</feature>
<feature type="domain" description="Protein kinase" evidence="10">
    <location>
        <begin position="435"/>
        <end position="770"/>
    </location>
</feature>
<organism evidence="11 12">
    <name type="scientific">Kuraishia capsulata CBS 1993</name>
    <dbReference type="NCBI Taxonomy" id="1382522"/>
    <lineage>
        <taxon>Eukaryota</taxon>
        <taxon>Fungi</taxon>
        <taxon>Dikarya</taxon>
        <taxon>Ascomycota</taxon>
        <taxon>Saccharomycotina</taxon>
        <taxon>Pichiomycetes</taxon>
        <taxon>Pichiales</taxon>
        <taxon>Pichiaceae</taxon>
        <taxon>Kuraishia</taxon>
    </lineage>
</organism>
<dbReference type="SUPFAM" id="SSF56112">
    <property type="entry name" value="Protein kinase-like (PK-like)"/>
    <property type="match status" value="1"/>
</dbReference>
<dbReference type="GO" id="GO:0005524">
    <property type="term" value="F:ATP binding"/>
    <property type="evidence" value="ECO:0007669"/>
    <property type="project" value="UniProtKB-UniRule"/>
</dbReference>
<dbReference type="GeneID" id="34519322"/>
<dbReference type="GO" id="GO:0005856">
    <property type="term" value="C:cytoskeleton"/>
    <property type="evidence" value="ECO:0007669"/>
    <property type="project" value="TreeGrafter"/>
</dbReference>
<dbReference type="GO" id="GO:0005737">
    <property type="term" value="C:cytoplasm"/>
    <property type="evidence" value="ECO:0007669"/>
    <property type="project" value="TreeGrafter"/>
</dbReference>
<dbReference type="PROSITE" id="PS50011">
    <property type="entry name" value="PROTEIN_KINASE_DOM"/>
    <property type="match status" value="1"/>
</dbReference>
<dbReference type="RefSeq" id="XP_022457934.1">
    <property type="nucleotide sequence ID" value="XM_022604121.1"/>
</dbReference>
<evidence type="ECO:0000256" key="1">
    <source>
        <dbReference type="ARBA" id="ARBA00008867"/>
    </source>
</evidence>
<feature type="signal peptide" evidence="9">
    <location>
        <begin position="1"/>
        <end position="21"/>
    </location>
</feature>
<dbReference type="HOGENOM" id="CLU_361704_0_0_1"/>
<evidence type="ECO:0000256" key="6">
    <source>
        <dbReference type="ARBA" id="ARBA00022840"/>
    </source>
</evidence>
<proteinExistence type="inferred from homology"/>
<dbReference type="InterPro" id="IPR017441">
    <property type="entry name" value="Protein_kinase_ATP_BS"/>
</dbReference>
<keyword evidence="4 7" id="KW-0547">Nucleotide-binding</keyword>
<keyword evidence="5" id="KW-0418">Kinase</keyword>
<dbReference type="Gene3D" id="3.30.200.20">
    <property type="entry name" value="Phosphorylase Kinase, domain 1"/>
    <property type="match status" value="1"/>
</dbReference>
<dbReference type="InterPro" id="IPR011009">
    <property type="entry name" value="Kinase-like_dom_sf"/>
</dbReference>
<reference evidence="11" key="1">
    <citation type="submission" date="2013-12" db="EMBL/GenBank/DDBJ databases">
        <authorList>
            <person name="Genoscope - CEA"/>
        </authorList>
    </citation>
    <scope>NUCLEOTIDE SEQUENCE</scope>
    <source>
        <strain evidence="11">CBS 1993</strain>
    </source>
</reference>
<dbReference type="InterPro" id="IPR050494">
    <property type="entry name" value="Ser_Thr_dual-spec_kinase"/>
</dbReference>